<keyword evidence="4" id="KW-1185">Reference proteome</keyword>
<feature type="region of interest" description="Disordered" evidence="2">
    <location>
        <begin position="413"/>
        <end position="505"/>
    </location>
</feature>
<reference evidence="3" key="1">
    <citation type="submission" date="2023-10" db="EMBL/GenBank/DDBJ databases">
        <authorList>
            <person name="Chen Y."/>
            <person name="Shah S."/>
            <person name="Dougan E. K."/>
            <person name="Thang M."/>
            <person name="Chan C."/>
        </authorList>
    </citation>
    <scope>NUCLEOTIDE SEQUENCE [LARGE SCALE GENOMIC DNA]</scope>
</reference>
<feature type="compositionally biased region" description="Acidic residues" evidence="2">
    <location>
        <begin position="426"/>
        <end position="438"/>
    </location>
</feature>
<evidence type="ECO:0000256" key="1">
    <source>
        <dbReference type="ARBA" id="ARBA00009078"/>
    </source>
</evidence>
<comment type="similarity">
    <text evidence="1">Belongs to the LTV1 family.</text>
</comment>
<feature type="compositionally biased region" description="Basic and acidic residues" evidence="2">
    <location>
        <begin position="475"/>
        <end position="484"/>
    </location>
</feature>
<evidence type="ECO:0000256" key="2">
    <source>
        <dbReference type="SAM" id="MobiDB-lite"/>
    </source>
</evidence>
<feature type="compositionally biased region" description="Low complexity" evidence="2">
    <location>
        <begin position="30"/>
        <end position="50"/>
    </location>
</feature>
<proteinExistence type="inferred from homology"/>
<name>A0ABN9XEF9_9DINO</name>
<feature type="region of interest" description="Disordered" evidence="2">
    <location>
        <begin position="360"/>
        <end position="381"/>
    </location>
</feature>
<evidence type="ECO:0000313" key="3">
    <source>
        <dbReference type="EMBL" id="CAK0898016.1"/>
    </source>
</evidence>
<feature type="compositionally biased region" description="Basic and acidic residues" evidence="2">
    <location>
        <begin position="447"/>
        <end position="467"/>
    </location>
</feature>
<dbReference type="EMBL" id="CAUYUJ010020415">
    <property type="protein sequence ID" value="CAK0898016.1"/>
    <property type="molecule type" value="Genomic_DNA"/>
</dbReference>
<accession>A0ABN9XEF9</accession>
<dbReference type="PANTHER" id="PTHR21531:SF0">
    <property type="entry name" value="PROTEIN LTV1 HOMOLOG"/>
    <property type="match status" value="1"/>
</dbReference>
<evidence type="ECO:0000313" key="4">
    <source>
        <dbReference type="Proteomes" id="UP001189429"/>
    </source>
</evidence>
<gene>
    <name evidence="3" type="ORF">PCOR1329_LOCUS76018</name>
</gene>
<evidence type="ECO:0008006" key="5">
    <source>
        <dbReference type="Google" id="ProtNLM"/>
    </source>
</evidence>
<feature type="compositionally biased region" description="Low complexity" evidence="2">
    <location>
        <begin position="65"/>
        <end position="84"/>
    </location>
</feature>
<organism evidence="3 4">
    <name type="scientific">Prorocentrum cordatum</name>
    <dbReference type="NCBI Taxonomy" id="2364126"/>
    <lineage>
        <taxon>Eukaryota</taxon>
        <taxon>Sar</taxon>
        <taxon>Alveolata</taxon>
        <taxon>Dinophyceae</taxon>
        <taxon>Prorocentrales</taxon>
        <taxon>Prorocentraceae</taxon>
        <taxon>Prorocentrum</taxon>
    </lineage>
</organism>
<dbReference type="Proteomes" id="UP001189429">
    <property type="component" value="Unassembled WGS sequence"/>
</dbReference>
<protein>
    <recommendedName>
        <fullName evidence="5">Protein LTV1 homolog</fullName>
    </recommendedName>
</protein>
<sequence>MGKSRRFAKKGEDRTGSGTSSWSRGRRRIGTPTRTTPVPLRSCSSPSPGRGTRGGRASARRRCAASRPACRPWAPRSSASASGRARARAAARASRARMGRRGRGEAGRARGHGRGLLLPQGSTVADNYDQHLKRVSGAGQGGGVAGVVMAAPKPKKGEKALFPDAKEIAIQKAVTDEEREVLEALENADEYEELDEEEVTNLLPSGAMCDLDEVLWGPTAKDYKDMPDLEAFKAQYAAMRGDLGGPGGEDFESFLAREAGSQCADRRPGAPAMNDAEFSEFLDREYADDEIGECEGADLDGPVDLGEHEEILDEYIQGKADEQERLISINEPHEPIKGKHEKDDGIRTLAETRAIIEKHYLGQEADEDETSLGSESPDESRTWDCESVLSILSNLSNRPGRIATIKVARNPVNPLKPVKEATDTAEGSDEGEEEDIVDLPDVSTTRPRNETAEERRERKAGVKELRRICRKMKKESKDTYKEASKAAAQPGSGDLRGKLRTFRLS</sequence>
<feature type="region of interest" description="Disordered" evidence="2">
    <location>
        <begin position="1"/>
        <end position="121"/>
    </location>
</feature>
<dbReference type="PANTHER" id="PTHR21531">
    <property type="entry name" value="LOW-TEMPERATURE VIABILITY PROTEIN LTV1-RELATED"/>
    <property type="match status" value="1"/>
</dbReference>
<comment type="caution">
    <text evidence="3">The sequence shown here is derived from an EMBL/GenBank/DDBJ whole genome shotgun (WGS) entry which is preliminary data.</text>
</comment>
<feature type="compositionally biased region" description="Basic residues" evidence="2">
    <location>
        <begin position="85"/>
        <end position="101"/>
    </location>
</feature>
<dbReference type="InterPro" id="IPR007307">
    <property type="entry name" value="Ltv1"/>
</dbReference>